<dbReference type="GeneID" id="20354339"/>
<dbReference type="RefSeq" id="XP_009230067.1">
    <property type="nucleotide sequence ID" value="XM_009231803.1"/>
</dbReference>
<accession>J3PK34</accession>
<evidence type="ECO:0000313" key="4">
    <source>
        <dbReference type="Proteomes" id="UP000006039"/>
    </source>
</evidence>
<dbReference type="HOGENOM" id="CLU_2210233_0_0_1"/>
<feature type="region of interest" description="Disordered" evidence="1">
    <location>
        <begin position="64"/>
        <end position="96"/>
    </location>
</feature>
<reference evidence="4" key="1">
    <citation type="submission" date="2010-07" db="EMBL/GenBank/DDBJ databases">
        <title>The genome sequence of Gaeumannomyces graminis var. tritici strain R3-111a-1.</title>
        <authorList>
            <consortium name="The Broad Institute Genome Sequencing Platform"/>
            <person name="Ma L.-J."/>
            <person name="Dead R."/>
            <person name="Young S."/>
            <person name="Zeng Q."/>
            <person name="Koehrsen M."/>
            <person name="Alvarado L."/>
            <person name="Berlin A."/>
            <person name="Chapman S.B."/>
            <person name="Chen Z."/>
            <person name="Freedman E."/>
            <person name="Gellesch M."/>
            <person name="Goldberg J."/>
            <person name="Griggs A."/>
            <person name="Gujja S."/>
            <person name="Heilman E.R."/>
            <person name="Heiman D."/>
            <person name="Hepburn T."/>
            <person name="Howarth C."/>
            <person name="Jen D."/>
            <person name="Larson L."/>
            <person name="Mehta T."/>
            <person name="Neiman D."/>
            <person name="Pearson M."/>
            <person name="Roberts A."/>
            <person name="Saif S."/>
            <person name="Shea T."/>
            <person name="Shenoy N."/>
            <person name="Sisk P."/>
            <person name="Stolte C."/>
            <person name="Sykes S."/>
            <person name="Walk T."/>
            <person name="White J."/>
            <person name="Yandava C."/>
            <person name="Haas B."/>
            <person name="Nusbaum C."/>
            <person name="Birren B."/>
        </authorList>
    </citation>
    <scope>NUCLEOTIDE SEQUENCE [LARGE SCALE GENOMIC DNA]</scope>
    <source>
        <strain evidence="4">R3-111a-1</strain>
    </source>
</reference>
<reference evidence="3" key="5">
    <citation type="submission" date="2018-04" db="UniProtKB">
        <authorList>
            <consortium name="EnsemblFungi"/>
        </authorList>
    </citation>
    <scope>IDENTIFICATION</scope>
    <source>
        <strain evidence="3">R3-111a-1</strain>
    </source>
</reference>
<reference evidence="3" key="4">
    <citation type="journal article" date="2015" name="G3 (Bethesda)">
        <title>Genome sequences of three phytopathogenic species of the Magnaporthaceae family of fungi.</title>
        <authorList>
            <person name="Okagaki L.H."/>
            <person name="Nunes C.C."/>
            <person name="Sailsbery J."/>
            <person name="Clay B."/>
            <person name="Brown D."/>
            <person name="John T."/>
            <person name="Oh Y."/>
            <person name="Young N."/>
            <person name="Fitzgerald M."/>
            <person name="Haas B.J."/>
            <person name="Zeng Q."/>
            <person name="Young S."/>
            <person name="Adiconis X."/>
            <person name="Fan L."/>
            <person name="Levin J.Z."/>
            <person name="Mitchell T.K."/>
            <person name="Okubara P.A."/>
            <person name="Farman M.L."/>
            <person name="Kohn L.M."/>
            <person name="Birren B."/>
            <person name="Ma L.-J."/>
            <person name="Dean R.A."/>
        </authorList>
    </citation>
    <scope>NUCLEOTIDE SEQUENCE</scope>
    <source>
        <strain evidence="3">R3-111a-1</strain>
    </source>
</reference>
<name>J3PK34_GAET3</name>
<dbReference type="EnsemblFungi" id="EJT68550">
    <property type="protein sequence ID" value="EJT68550"/>
    <property type="gene ID" value="GGTG_13881"/>
</dbReference>
<evidence type="ECO:0000313" key="2">
    <source>
        <dbReference type="EMBL" id="EJT68550.1"/>
    </source>
</evidence>
<dbReference type="AlphaFoldDB" id="J3PK34"/>
<evidence type="ECO:0000313" key="3">
    <source>
        <dbReference type="EnsemblFungi" id="EJT68550"/>
    </source>
</evidence>
<reference evidence="2" key="2">
    <citation type="submission" date="2010-07" db="EMBL/GenBank/DDBJ databases">
        <authorList>
            <consortium name="The Broad Institute Genome Sequencing Platform"/>
            <consortium name="Broad Institute Genome Sequencing Center for Infectious Disease"/>
            <person name="Ma L.-J."/>
            <person name="Dead R."/>
            <person name="Young S."/>
            <person name="Zeng Q."/>
            <person name="Koehrsen M."/>
            <person name="Alvarado L."/>
            <person name="Berlin A."/>
            <person name="Chapman S.B."/>
            <person name="Chen Z."/>
            <person name="Freedman E."/>
            <person name="Gellesch M."/>
            <person name="Goldberg J."/>
            <person name="Griggs A."/>
            <person name="Gujja S."/>
            <person name="Heilman E.R."/>
            <person name="Heiman D."/>
            <person name="Hepburn T."/>
            <person name="Howarth C."/>
            <person name="Jen D."/>
            <person name="Larson L."/>
            <person name="Mehta T."/>
            <person name="Neiman D."/>
            <person name="Pearson M."/>
            <person name="Roberts A."/>
            <person name="Saif S."/>
            <person name="Shea T."/>
            <person name="Shenoy N."/>
            <person name="Sisk P."/>
            <person name="Stolte C."/>
            <person name="Sykes S."/>
            <person name="Walk T."/>
            <person name="White J."/>
            <person name="Yandava C."/>
            <person name="Haas B."/>
            <person name="Nusbaum C."/>
            <person name="Birren B."/>
        </authorList>
    </citation>
    <scope>NUCLEOTIDE SEQUENCE</scope>
    <source>
        <strain evidence="2">R3-111a-1</strain>
    </source>
</reference>
<organism evidence="2">
    <name type="scientific">Gaeumannomyces tritici (strain R3-111a-1)</name>
    <name type="common">Wheat and barley take-all root rot fungus</name>
    <name type="synonym">Gaeumannomyces graminis var. tritici</name>
    <dbReference type="NCBI Taxonomy" id="644352"/>
    <lineage>
        <taxon>Eukaryota</taxon>
        <taxon>Fungi</taxon>
        <taxon>Dikarya</taxon>
        <taxon>Ascomycota</taxon>
        <taxon>Pezizomycotina</taxon>
        <taxon>Sordariomycetes</taxon>
        <taxon>Sordariomycetidae</taxon>
        <taxon>Magnaporthales</taxon>
        <taxon>Magnaporthaceae</taxon>
        <taxon>Gaeumannomyces</taxon>
    </lineage>
</organism>
<keyword evidence="4" id="KW-1185">Reference proteome</keyword>
<evidence type="ECO:0000256" key="1">
    <source>
        <dbReference type="SAM" id="MobiDB-lite"/>
    </source>
</evidence>
<sequence length="107" mass="11990">MKRRAAERGSCREEELLEGRAVVKTRADTTIARARTTRSRGARQYQSAIYWLVHARHYYSAANTKPSNRLLPSSFPKGRGATLQPGSTATPALDRAVCRERLKQDST</sequence>
<proteinExistence type="predicted"/>
<dbReference type="VEuPathDB" id="FungiDB:GGTG_13881"/>
<dbReference type="EMBL" id="GL385465">
    <property type="protein sequence ID" value="EJT68550.1"/>
    <property type="molecule type" value="Genomic_DNA"/>
</dbReference>
<gene>
    <name evidence="3" type="primary">20354339</name>
    <name evidence="2" type="ORF">GGTG_13881</name>
</gene>
<dbReference type="Proteomes" id="UP000006039">
    <property type="component" value="Unassembled WGS sequence"/>
</dbReference>
<protein>
    <submittedName>
        <fullName evidence="2 3">Uncharacterized protein</fullName>
    </submittedName>
</protein>
<reference evidence="2" key="3">
    <citation type="submission" date="2010-09" db="EMBL/GenBank/DDBJ databases">
        <title>Annotation of Gaeumannomyces graminis var. tritici R3-111a-1.</title>
        <authorList>
            <consortium name="The Broad Institute Genome Sequencing Platform"/>
            <person name="Ma L.-J."/>
            <person name="Dead R."/>
            <person name="Young S.K."/>
            <person name="Zeng Q."/>
            <person name="Gargeya S."/>
            <person name="Fitzgerald M."/>
            <person name="Haas B."/>
            <person name="Abouelleil A."/>
            <person name="Alvarado L."/>
            <person name="Arachchi H.M."/>
            <person name="Berlin A."/>
            <person name="Brown A."/>
            <person name="Chapman S.B."/>
            <person name="Chen Z."/>
            <person name="Dunbar C."/>
            <person name="Freedman E."/>
            <person name="Gearin G."/>
            <person name="Gellesch M."/>
            <person name="Goldberg J."/>
            <person name="Griggs A."/>
            <person name="Gujja S."/>
            <person name="Heiman D."/>
            <person name="Howarth C."/>
            <person name="Larson L."/>
            <person name="Lui A."/>
            <person name="MacDonald P.J.P."/>
            <person name="Mehta T."/>
            <person name="Montmayeur A."/>
            <person name="Murphy C."/>
            <person name="Neiman D."/>
            <person name="Pearson M."/>
            <person name="Priest M."/>
            <person name="Roberts A."/>
            <person name="Saif S."/>
            <person name="Shea T."/>
            <person name="Shenoy N."/>
            <person name="Sisk P."/>
            <person name="Stolte C."/>
            <person name="Sykes S."/>
            <person name="Yandava C."/>
            <person name="Wortman J."/>
            <person name="Nusbaum C."/>
            <person name="Birren B."/>
        </authorList>
    </citation>
    <scope>NUCLEOTIDE SEQUENCE</scope>
    <source>
        <strain evidence="2">R3-111a-1</strain>
    </source>
</reference>